<dbReference type="RefSeq" id="XP_002786080.1">
    <property type="nucleotide sequence ID" value="XM_002786034.1"/>
</dbReference>
<dbReference type="OMA" id="RAQNIYA"/>
<organism evidence="3">
    <name type="scientific">Perkinsus marinus (strain ATCC 50983 / TXsc)</name>
    <dbReference type="NCBI Taxonomy" id="423536"/>
    <lineage>
        <taxon>Eukaryota</taxon>
        <taxon>Sar</taxon>
        <taxon>Alveolata</taxon>
        <taxon>Perkinsozoa</taxon>
        <taxon>Perkinsea</taxon>
        <taxon>Perkinsida</taxon>
        <taxon>Perkinsidae</taxon>
        <taxon>Perkinsus</taxon>
    </lineage>
</organism>
<name>C5KC63_PERM5</name>
<evidence type="ECO:0000313" key="2">
    <source>
        <dbReference type="EMBL" id="EER17876.1"/>
    </source>
</evidence>
<accession>C5KC63</accession>
<keyword evidence="3" id="KW-1185">Reference proteome</keyword>
<feature type="chain" id="PRO_5002951819" evidence="1">
    <location>
        <begin position="23"/>
        <end position="146"/>
    </location>
</feature>
<sequence length="146" mass="16752">MYRSNCKLVILVLVISVLSVFAGPPHGRYLGSDLEPSYLRIDAEFTGESDPLSLDFSIVCGATRKRFEAWFKVGIWLRAQNIYAIESPLDKYKQLLSFYNKECGRTRASTPDFYNFYYDQKADIVSVKIEGPGREKKTINLYKKDS</sequence>
<keyword evidence="1" id="KW-0732">Signal</keyword>
<dbReference type="AlphaFoldDB" id="C5KC63"/>
<protein>
    <submittedName>
        <fullName evidence="2">Uncharacterized protein</fullName>
    </submittedName>
</protein>
<dbReference type="InParanoid" id="C5KC63"/>
<proteinExistence type="predicted"/>
<dbReference type="Proteomes" id="UP000007800">
    <property type="component" value="Unassembled WGS sequence"/>
</dbReference>
<dbReference type="GeneID" id="9063137"/>
<dbReference type="EMBL" id="GG671975">
    <property type="protein sequence ID" value="EER17876.1"/>
    <property type="molecule type" value="Genomic_DNA"/>
</dbReference>
<feature type="signal peptide" evidence="1">
    <location>
        <begin position="1"/>
        <end position="22"/>
    </location>
</feature>
<evidence type="ECO:0000256" key="1">
    <source>
        <dbReference type="SAM" id="SignalP"/>
    </source>
</evidence>
<reference evidence="2 3" key="1">
    <citation type="submission" date="2008-07" db="EMBL/GenBank/DDBJ databases">
        <authorList>
            <person name="El-Sayed N."/>
            <person name="Caler E."/>
            <person name="Inman J."/>
            <person name="Amedeo P."/>
            <person name="Hass B."/>
            <person name="Wortman J."/>
        </authorList>
    </citation>
    <scope>NUCLEOTIDE SEQUENCE [LARGE SCALE GENOMIC DNA]</scope>
    <source>
        <strain evidence="3">ATCC 50983 / TXsc</strain>
    </source>
</reference>
<evidence type="ECO:0000313" key="3">
    <source>
        <dbReference type="Proteomes" id="UP000007800"/>
    </source>
</evidence>
<gene>
    <name evidence="2" type="ORF">Pmar_PMAR027591</name>
</gene>